<reference evidence="2 3" key="1">
    <citation type="submission" date="2017-12" db="EMBL/GenBank/DDBJ databases">
        <title>Comparative genomics of Botrytis spp.</title>
        <authorList>
            <person name="Valero-Jimenez C.A."/>
            <person name="Tapia P."/>
            <person name="Veloso J."/>
            <person name="Silva-Moreno E."/>
            <person name="Staats M."/>
            <person name="Valdes J.H."/>
            <person name="Van Kan J.A.L."/>
        </authorList>
    </citation>
    <scope>NUCLEOTIDE SEQUENCE [LARGE SCALE GENOMIC DNA]</scope>
    <source>
        <strain evidence="2 3">Bh0001</strain>
    </source>
</reference>
<dbReference type="InterPro" id="IPR005197">
    <property type="entry name" value="Glyco_hydro_71"/>
</dbReference>
<comment type="caution">
    <text evidence="2">The sequence shown here is derived from an EMBL/GenBank/DDBJ whole genome shotgun (WGS) entry which is preliminary data.</text>
</comment>
<accession>A0A4Z1H6L5</accession>
<dbReference type="EMBL" id="PQXK01000032">
    <property type="protein sequence ID" value="TGO40777.1"/>
    <property type="molecule type" value="Genomic_DNA"/>
</dbReference>
<dbReference type="Proteomes" id="UP000297814">
    <property type="component" value="Unassembled WGS sequence"/>
</dbReference>
<gene>
    <name evidence="2" type="ORF">BHYA_0032g00240</name>
</gene>
<evidence type="ECO:0000313" key="3">
    <source>
        <dbReference type="Proteomes" id="UP000297814"/>
    </source>
</evidence>
<dbReference type="AlphaFoldDB" id="A0A4Z1H6L5"/>
<feature type="region of interest" description="Disordered" evidence="1">
    <location>
        <begin position="759"/>
        <end position="778"/>
    </location>
</feature>
<dbReference type="GO" id="GO:0051118">
    <property type="term" value="F:glucan endo-1,3-alpha-glucosidase activity"/>
    <property type="evidence" value="ECO:0007669"/>
    <property type="project" value="InterPro"/>
</dbReference>
<proteinExistence type="predicted"/>
<dbReference type="Gene3D" id="3.20.20.80">
    <property type="entry name" value="Glycosidases"/>
    <property type="match status" value="1"/>
</dbReference>
<sequence length="1155" mass="125152">MSTHVGNCKSWETSDWQADIKIAQQAHIDAFALNIAAEDENNAISMDRAFSAAESLGFKLFLSFDYAGNGPFDMNDVIAYITEYGTSPAYFTVDGQPLVSTFEGPANADDWITIKSQTNCFFLPDWSSAGAQAALSLSPGVVDGLLSWAAWPWGNLDVNTYVDASYLEYLNVSSFSNPLQYLMPVSPWFYTNLPGYSKNWVWRGEWFQIANIEISDLWYDRWQEVWVVQPEFVEILTWNDYGESHYIGPLHDEEMEAFDIGEAPFNYVTDMPHDGWRMFLPYFIDTYKDGIATIKQEGLTVWYRLTPKAACDDGHTTGNTASQLQVEFYSTDIIQDKIFYTALLGTKQSVKVTVCGVDLGAAWTSTPDGDVSLYHGSVAYGGALGKVVVTVGSMAMSGETITTSCDRADGQNGLTNWNSWVGSASGSTISTTPALNLTEQVCIQGTGAPGYEELCTYSCHLGYCPIGACTCLAMGKQVDQPDPTDTKGYPAAGLDATFSGPCDFACNTGFCPPESCDTVEHELIIPTVSPFLPSVCTNGTGIYNFQLMNEIKLMRKYCICIRKGALNVPPPTTGASGKAAPGLDPLIYDAICEFTCSRGYCPDGVCSPAGTNSGTGDFLVYVPPSIWNNPEPIVQLGCYPPCTFILPPFTLPASTVISFDPYVTTLEVFSVTATNIITYTSTIAGTFFLSEVVQGTSSLKTTTIFVPPLTTDVLNFWNMPIDNSDMKETLIAISTSILPPIVTLTETSAGTVYDRTIHPPPWPYTNPTPTTRSSDGPPPLLSFTSSAASSTCTKDCGSPCRGLFCNFPCLFDCVKIPDPDWWDMKDPHNPWGPERTPYQPENTECTTTSASSCWTECLASSTTSTCTSSCSISYGCSVTATSTLGTYTLAPFGYWTADSFDRASDLDAAYASSVDADVSSELADWFPETVTITPVSTTTLPDVTVTVTPTPTADCSFWDDGFFFLFEVYNINGWATSDNGAGLREQETGCGALTGWDWHAAEGGGYASVYFNLPTILTAGCVERAIVTAGGPKLSCQGEGVPGLRKNKIRKREMTIRKASFKAPSITPTYTSDVSASHTYTPEYWNSTIPTALVNEPDGHGVVKNWMTPTPDNKTSAYTMYAVVYPTAYIASNITSAASNPSSTQSSGNSTLPRK</sequence>
<dbReference type="Pfam" id="PF03659">
    <property type="entry name" value="Glyco_hydro_71"/>
    <property type="match status" value="1"/>
</dbReference>
<dbReference type="CDD" id="cd11577">
    <property type="entry name" value="GH71"/>
    <property type="match status" value="1"/>
</dbReference>
<organism evidence="2 3">
    <name type="scientific">Botrytis hyacinthi</name>
    <dbReference type="NCBI Taxonomy" id="278943"/>
    <lineage>
        <taxon>Eukaryota</taxon>
        <taxon>Fungi</taxon>
        <taxon>Dikarya</taxon>
        <taxon>Ascomycota</taxon>
        <taxon>Pezizomycotina</taxon>
        <taxon>Leotiomycetes</taxon>
        <taxon>Helotiales</taxon>
        <taxon>Sclerotiniaceae</taxon>
        <taxon>Botrytis</taxon>
    </lineage>
</organism>
<protein>
    <recommendedName>
        <fullName evidence="4">Mutanase</fullName>
    </recommendedName>
</protein>
<evidence type="ECO:0008006" key="4">
    <source>
        <dbReference type="Google" id="ProtNLM"/>
    </source>
</evidence>
<name>A0A4Z1H6L5_9HELO</name>
<keyword evidence="3" id="KW-1185">Reference proteome</keyword>
<evidence type="ECO:0000313" key="2">
    <source>
        <dbReference type="EMBL" id="TGO40777.1"/>
    </source>
</evidence>
<evidence type="ECO:0000256" key="1">
    <source>
        <dbReference type="SAM" id="MobiDB-lite"/>
    </source>
</evidence>